<dbReference type="HAMAP" id="MF_01813">
    <property type="entry name" value="MenG_UbiE_methyltr"/>
    <property type="match status" value="1"/>
</dbReference>
<evidence type="ECO:0000256" key="4">
    <source>
        <dbReference type="HAMAP-Rule" id="MF_03192"/>
    </source>
</evidence>
<dbReference type="EMBL" id="HBIP01027644">
    <property type="protein sequence ID" value="CAE0501639.1"/>
    <property type="molecule type" value="Transcribed_RNA"/>
</dbReference>
<dbReference type="PANTHER" id="PTHR43591">
    <property type="entry name" value="METHYLTRANSFERASE"/>
    <property type="match status" value="1"/>
</dbReference>
<dbReference type="PROSITE" id="PS01183">
    <property type="entry name" value="UBIE_1"/>
    <property type="match status" value="1"/>
</dbReference>
<feature type="region of interest" description="Disordered" evidence="5">
    <location>
        <begin position="54"/>
        <end position="154"/>
    </location>
</feature>
<dbReference type="InterPro" id="IPR029063">
    <property type="entry name" value="SAM-dependent_MTases_sf"/>
</dbReference>
<dbReference type="NCBIfam" id="NF001244">
    <property type="entry name" value="PRK00216.1-5"/>
    <property type="match status" value="1"/>
</dbReference>
<keyword evidence="4" id="KW-0934">Plastid</keyword>
<feature type="compositionally biased region" description="Low complexity" evidence="5">
    <location>
        <begin position="116"/>
        <end position="150"/>
    </location>
</feature>
<evidence type="ECO:0000313" key="6">
    <source>
        <dbReference type="EMBL" id="CAE0501639.1"/>
    </source>
</evidence>
<dbReference type="PANTHER" id="PTHR43591:SF24">
    <property type="entry name" value="2-METHOXY-6-POLYPRENYL-1,4-BENZOQUINOL METHYLASE, MITOCHONDRIAL"/>
    <property type="match status" value="1"/>
</dbReference>
<protein>
    <recommendedName>
        <fullName evidence="4">2-phytyl-1,4-beta-naphthoquinone methyltransferase, chloroplastic</fullName>
        <ecNumber evidence="4">2.1.1.329</ecNumber>
    </recommendedName>
    <alternativeName>
        <fullName evidence="4">Demethylphylloquinone methyltransferase</fullName>
    </alternativeName>
    <alternativeName>
        <fullName evidence="4">Menaquinone biosynthesis methyltransferase ubiE-like protein</fullName>
    </alternativeName>
</protein>
<comment type="similarity">
    <text evidence="4">Belongs to the class I-like SAM-binding methyltransferase superfamily. MenG/UbiE family.</text>
</comment>
<accession>A0A7S3R449</accession>
<dbReference type="InterPro" id="IPR023576">
    <property type="entry name" value="UbiE/COQ5_MeTrFase_CS"/>
</dbReference>
<dbReference type="HAMAP" id="MF_01982">
    <property type="entry name" value="MenG_phylloquinone_subfam"/>
    <property type="match status" value="1"/>
</dbReference>
<dbReference type="Gene3D" id="3.40.50.150">
    <property type="entry name" value="Vaccinia Virus protein VP39"/>
    <property type="match status" value="1"/>
</dbReference>
<proteinExistence type="inferred from homology"/>
<dbReference type="NCBIfam" id="TIGR01934">
    <property type="entry name" value="MenG_MenH_UbiE"/>
    <property type="match status" value="1"/>
</dbReference>
<dbReference type="GO" id="GO:0032259">
    <property type="term" value="P:methylation"/>
    <property type="evidence" value="ECO:0007669"/>
    <property type="project" value="UniProtKB-KW"/>
</dbReference>
<dbReference type="AlphaFoldDB" id="A0A7S3R449"/>
<keyword evidence="1 4" id="KW-0489">Methyltransferase</keyword>
<comment type="subcellular location">
    <subcellularLocation>
        <location evidence="4">Plastid</location>
        <location evidence="4">Chloroplast</location>
    </subcellularLocation>
</comment>
<dbReference type="InterPro" id="IPR032904">
    <property type="entry name" value="MenG"/>
</dbReference>
<dbReference type="GO" id="GO:0009507">
    <property type="term" value="C:chloroplast"/>
    <property type="evidence" value="ECO:0007669"/>
    <property type="project" value="UniProtKB-SubCell"/>
</dbReference>
<evidence type="ECO:0000256" key="2">
    <source>
        <dbReference type="ARBA" id="ARBA00022679"/>
    </source>
</evidence>
<dbReference type="GO" id="GO:0042372">
    <property type="term" value="P:phylloquinone biosynthetic process"/>
    <property type="evidence" value="ECO:0007669"/>
    <property type="project" value="UniProtKB-UniRule"/>
</dbReference>
<evidence type="ECO:0000256" key="3">
    <source>
        <dbReference type="ARBA" id="ARBA00022691"/>
    </source>
</evidence>
<dbReference type="PROSITE" id="PS51608">
    <property type="entry name" value="SAM_MT_UBIE"/>
    <property type="match status" value="1"/>
</dbReference>
<comment type="catalytic activity">
    <reaction evidence="4">
        <text>demethylphylloquinol + S-adenosyl-L-methionine = phylloquinol + S-adenosyl-L-homocysteine + H(+)</text>
        <dbReference type="Rhea" id="RHEA:40551"/>
        <dbReference type="ChEBI" id="CHEBI:15378"/>
        <dbReference type="ChEBI" id="CHEBI:28433"/>
        <dbReference type="ChEBI" id="CHEBI:57856"/>
        <dbReference type="ChEBI" id="CHEBI:59789"/>
        <dbReference type="ChEBI" id="CHEBI:87844"/>
        <dbReference type="EC" id="2.1.1.329"/>
    </reaction>
</comment>
<gene>
    <name evidence="4" type="primary">MENG</name>
    <name evidence="6" type="ORF">DTER00134_LOCUS16712</name>
</gene>
<feature type="compositionally biased region" description="Low complexity" evidence="5">
    <location>
        <begin position="69"/>
        <end position="82"/>
    </location>
</feature>
<dbReference type="InterPro" id="IPR004033">
    <property type="entry name" value="UbiE/COQ5_MeTrFase"/>
</dbReference>
<dbReference type="GO" id="GO:0052624">
    <property type="term" value="F:2-phytyl-1,4-naphthoquinone methyltransferase activity"/>
    <property type="evidence" value="ECO:0007669"/>
    <property type="project" value="UniProtKB-UniRule"/>
</dbReference>
<feature type="compositionally biased region" description="Polar residues" evidence="5">
    <location>
        <begin position="54"/>
        <end position="66"/>
    </location>
</feature>
<reference evidence="6" key="1">
    <citation type="submission" date="2021-01" db="EMBL/GenBank/DDBJ databases">
        <authorList>
            <person name="Corre E."/>
            <person name="Pelletier E."/>
            <person name="Niang G."/>
            <person name="Scheremetjew M."/>
            <person name="Finn R."/>
            <person name="Kale V."/>
            <person name="Holt S."/>
            <person name="Cochrane G."/>
            <person name="Meng A."/>
            <person name="Brown T."/>
            <person name="Cohen L."/>
        </authorList>
    </citation>
    <scope>NUCLEOTIDE SEQUENCE</scope>
    <source>
        <strain evidence="6">CCMP1320</strain>
    </source>
</reference>
<keyword evidence="4" id="KW-0150">Chloroplast</keyword>
<keyword evidence="2 4" id="KW-0808">Transferase</keyword>
<organism evidence="6">
    <name type="scientific">Dunaliella tertiolecta</name>
    <name type="common">Green alga</name>
    <dbReference type="NCBI Taxonomy" id="3047"/>
    <lineage>
        <taxon>Eukaryota</taxon>
        <taxon>Viridiplantae</taxon>
        <taxon>Chlorophyta</taxon>
        <taxon>core chlorophytes</taxon>
        <taxon>Chlorophyceae</taxon>
        <taxon>CS clade</taxon>
        <taxon>Chlamydomonadales</taxon>
        <taxon>Dunaliellaceae</taxon>
        <taxon>Dunaliella</taxon>
    </lineage>
</organism>
<keyword evidence="3 4" id="KW-0949">S-adenosyl-L-methionine</keyword>
<sequence>MQQLLSRQMRPQCLTGCSVRPAPPCLTTSQKAVHPRHLPCQHWSHAPLHTALQSETSRKATPSTMSCHAASPSSSSQPSSLAPAPPQLRSQPATDAGPLSSEHESSDTPSQSAQHSQPKSAAEQQPASQQEPVSPQPATSAASPPGAETAFTPGLEGASRRMLFNRISKRYDELNDRLSFGQHWVWKRMAVKWSNARRGHKVLDVCCGSGDIGLLLADVVGPQGQVVGLDFASDMLADAANRQRALEAQRPATKQHTPIQWVQGDAMDLPFGSGEFHAATMGYGLRNVASIPAAMAELHRVLKPGGKVAILDFNNSQDPLVDRVQAFFLESIVVPAAREYGLEAEYKYLRPSIKNFPTGREQEALAKAAGFQDVVHYPIGFGLMGVLVATKGRN</sequence>
<dbReference type="SUPFAM" id="SSF53335">
    <property type="entry name" value="S-adenosyl-L-methionine-dependent methyltransferases"/>
    <property type="match status" value="1"/>
</dbReference>
<dbReference type="Pfam" id="PF01209">
    <property type="entry name" value="Ubie_methyltran"/>
    <property type="match status" value="1"/>
</dbReference>
<comment type="function">
    <text evidence="4">Involved in the biosynthesis of phylloquinone (vitamin K1). Methyltransferase required for the conversion of 2-phytyl-1,4-beta-naphthoquinol to phylloquinol.</text>
</comment>
<dbReference type="CDD" id="cd02440">
    <property type="entry name" value="AdoMet_MTases"/>
    <property type="match status" value="1"/>
</dbReference>
<evidence type="ECO:0000256" key="1">
    <source>
        <dbReference type="ARBA" id="ARBA00022603"/>
    </source>
</evidence>
<dbReference type="EC" id="2.1.1.329" evidence="4"/>
<evidence type="ECO:0000256" key="5">
    <source>
        <dbReference type="SAM" id="MobiDB-lite"/>
    </source>
</evidence>
<name>A0A7S3R449_DUNTE</name>